<keyword evidence="5" id="KW-0732">Signal</keyword>
<dbReference type="PANTHER" id="PTHR46093">
    <property type="entry name" value="ACYL-COA-BINDING DOMAIN-CONTAINING PROTEIN 5"/>
    <property type="match status" value="1"/>
</dbReference>
<feature type="chain" id="PRO_5040178694" description="Galactose oxidase" evidence="5">
    <location>
        <begin position="21"/>
        <end position="637"/>
    </location>
</feature>
<dbReference type="PANTHER" id="PTHR46093:SF18">
    <property type="entry name" value="FIBRONECTIN TYPE-III DOMAIN-CONTAINING PROTEIN"/>
    <property type="match status" value="1"/>
</dbReference>
<dbReference type="EMBL" id="JAAAIP010000201">
    <property type="protein sequence ID" value="KAG0322826.1"/>
    <property type="molecule type" value="Genomic_DNA"/>
</dbReference>
<comment type="caution">
    <text evidence="6">The sequence shown here is derived from an EMBL/GenBank/DDBJ whole genome shotgun (WGS) entry which is preliminary data.</text>
</comment>
<evidence type="ECO:0000256" key="3">
    <source>
        <dbReference type="SAM" id="MobiDB-lite"/>
    </source>
</evidence>
<evidence type="ECO:0000256" key="2">
    <source>
        <dbReference type="ARBA" id="ARBA00022737"/>
    </source>
</evidence>
<dbReference type="AlphaFoldDB" id="A0A9P6RQB5"/>
<proteinExistence type="predicted"/>
<keyword evidence="7" id="KW-1185">Reference proteome</keyword>
<dbReference type="Proteomes" id="UP000738325">
    <property type="component" value="Unassembled WGS sequence"/>
</dbReference>
<organism evidence="6 7">
    <name type="scientific">Dissophora globulifera</name>
    <dbReference type="NCBI Taxonomy" id="979702"/>
    <lineage>
        <taxon>Eukaryota</taxon>
        <taxon>Fungi</taxon>
        <taxon>Fungi incertae sedis</taxon>
        <taxon>Mucoromycota</taxon>
        <taxon>Mortierellomycotina</taxon>
        <taxon>Mortierellomycetes</taxon>
        <taxon>Mortierellales</taxon>
        <taxon>Mortierellaceae</taxon>
        <taxon>Dissophora</taxon>
    </lineage>
</organism>
<reference evidence="6" key="1">
    <citation type="journal article" date="2020" name="Fungal Divers.">
        <title>Resolving the Mortierellaceae phylogeny through synthesis of multi-gene phylogenetics and phylogenomics.</title>
        <authorList>
            <person name="Vandepol N."/>
            <person name="Liber J."/>
            <person name="Desiro A."/>
            <person name="Na H."/>
            <person name="Kennedy M."/>
            <person name="Barry K."/>
            <person name="Grigoriev I.V."/>
            <person name="Miller A.N."/>
            <person name="O'Donnell K."/>
            <person name="Stajich J.E."/>
            <person name="Bonito G."/>
        </authorList>
    </citation>
    <scope>NUCLEOTIDE SEQUENCE</scope>
    <source>
        <strain evidence="6">REB-010B</strain>
    </source>
</reference>
<dbReference type="InterPro" id="IPR015915">
    <property type="entry name" value="Kelch-typ_b-propeller"/>
</dbReference>
<feature type="compositionally biased region" description="Low complexity" evidence="3">
    <location>
        <begin position="368"/>
        <end position="388"/>
    </location>
</feature>
<evidence type="ECO:0000256" key="4">
    <source>
        <dbReference type="SAM" id="Phobius"/>
    </source>
</evidence>
<feature type="region of interest" description="Disordered" evidence="3">
    <location>
        <begin position="484"/>
        <end position="513"/>
    </location>
</feature>
<feature type="region of interest" description="Disordered" evidence="3">
    <location>
        <begin position="555"/>
        <end position="637"/>
    </location>
</feature>
<keyword evidence="4" id="KW-1133">Transmembrane helix</keyword>
<feature type="compositionally biased region" description="Low complexity" evidence="3">
    <location>
        <begin position="598"/>
        <end position="610"/>
    </location>
</feature>
<keyword evidence="1" id="KW-0880">Kelch repeat</keyword>
<accession>A0A9P6RQB5</accession>
<evidence type="ECO:0000256" key="1">
    <source>
        <dbReference type="ARBA" id="ARBA00022441"/>
    </source>
</evidence>
<evidence type="ECO:0000313" key="7">
    <source>
        <dbReference type="Proteomes" id="UP000738325"/>
    </source>
</evidence>
<evidence type="ECO:0008006" key="8">
    <source>
        <dbReference type="Google" id="ProtNLM"/>
    </source>
</evidence>
<keyword evidence="4" id="KW-0812">Transmembrane</keyword>
<dbReference type="Pfam" id="PF24681">
    <property type="entry name" value="Kelch_KLHDC2_KLHL20_DRC7"/>
    <property type="match status" value="1"/>
</dbReference>
<dbReference type="OrthoDB" id="432528at2759"/>
<name>A0A9P6RQB5_9FUNG</name>
<sequence>MRFTLLTLTALAACVSHTLADTTTVAPPPRGVSGHTAVVANNTVFIQGGLNKDGTVSTVSYAIILDATHSLANATWQDTTTIAGFTPRDFGIAVAGSDSVVTCGTQDGAGAAITCDQFSTYAYNLTKHNDALTTGGGNKFGMAVAVATKTGKSYITGGSDGTNFLNTMYVMDTLNITSAPSWTAGTVMPTALKSHAATWVGGSVNGIVVVGGMVSATLPFTMNSAYIYNGTWSTKSVDVAQMGSNFVRYGHTAVSDNNGNIYLFGGFNAASGVPLNDHYVLNTNNPTWAWQKFTDGPEARGFHSATLLPDGTILYMFGQTGADKSTASTTYFTYNTGSNAWSLTTNVPTITVTTRSPNIPPPPPPVTASPNANPSSSGNNPNAPNSSGSNGGSGSSSSSTTLKVPVIAGIAAGGVVLLFLIILLIILIRRRRNRRGAVRHYPSDPVSKKKEMKMAGPTFDDDEKAKNARAFMIQRPPSVYIEDDRDAESDLPHPHYKSQYYGDQPPSHSGRDSVAEYELRPTAFSRNNLNTLSTVSSVAERRRFVEEQQRQFLEGHENAYNSPPPFDPSSDYPPNSSRDERQSEYDDYHEETLEELAGARGSTATSTTAGPRYPRTNLPNRQGPRSQYEHPADDYFQ</sequence>
<keyword evidence="4" id="KW-0472">Membrane</keyword>
<evidence type="ECO:0000313" key="6">
    <source>
        <dbReference type="EMBL" id="KAG0322826.1"/>
    </source>
</evidence>
<gene>
    <name evidence="6" type="ORF">BGZ99_003138</name>
</gene>
<evidence type="ECO:0000256" key="5">
    <source>
        <dbReference type="SAM" id="SignalP"/>
    </source>
</evidence>
<feature type="signal peptide" evidence="5">
    <location>
        <begin position="1"/>
        <end position="20"/>
    </location>
</feature>
<feature type="compositionally biased region" description="Basic and acidic residues" evidence="3">
    <location>
        <begin position="627"/>
        <end position="637"/>
    </location>
</feature>
<feature type="transmembrane region" description="Helical" evidence="4">
    <location>
        <begin position="406"/>
        <end position="428"/>
    </location>
</feature>
<dbReference type="SUPFAM" id="SSF117281">
    <property type="entry name" value="Kelch motif"/>
    <property type="match status" value="2"/>
</dbReference>
<feature type="compositionally biased region" description="Basic and acidic residues" evidence="3">
    <location>
        <begin position="577"/>
        <end position="586"/>
    </location>
</feature>
<feature type="region of interest" description="Disordered" evidence="3">
    <location>
        <begin position="436"/>
        <end position="461"/>
    </location>
</feature>
<protein>
    <recommendedName>
        <fullName evidence="8">Galactose oxidase</fullName>
    </recommendedName>
</protein>
<keyword evidence="2" id="KW-0677">Repeat</keyword>
<dbReference type="Gene3D" id="2.120.10.80">
    <property type="entry name" value="Kelch-type beta propeller"/>
    <property type="match status" value="2"/>
</dbReference>
<feature type="compositionally biased region" description="Pro residues" evidence="3">
    <location>
        <begin position="358"/>
        <end position="367"/>
    </location>
</feature>
<feature type="region of interest" description="Disordered" evidence="3">
    <location>
        <begin position="352"/>
        <end position="400"/>
    </location>
</feature>